<name>A0AA89BSM5_PINIB</name>
<dbReference type="AlphaFoldDB" id="A0AA89BSM5"/>
<protein>
    <recommendedName>
        <fullName evidence="1">F-box domain-containing protein</fullName>
    </recommendedName>
</protein>
<dbReference type="EMBL" id="VSWD01000009">
    <property type="protein sequence ID" value="KAK3094089.1"/>
    <property type="molecule type" value="Genomic_DNA"/>
</dbReference>
<dbReference type="Pfam" id="PF12937">
    <property type="entry name" value="F-box-like"/>
    <property type="match status" value="1"/>
</dbReference>
<comment type="caution">
    <text evidence="2">The sequence shown here is derived from an EMBL/GenBank/DDBJ whole genome shotgun (WGS) entry which is preliminary data.</text>
</comment>
<dbReference type="Gene3D" id="3.80.10.10">
    <property type="entry name" value="Ribonuclease Inhibitor"/>
    <property type="match status" value="2"/>
</dbReference>
<dbReference type="SMART" id="SM00256">
    <property type="entry name" value="FBOX"/>
    <property type="match status" value="1"/>
</dbReference>
<dbReference type="Gene3D" id="1.20.1280.50">
    <property type="match status" value="1"/>
</dbReference>
<dbReference type="InterPro" id="IPR036047">
    <property type="entry name" value="F-box-like_dom_sf"/>
</dbReference>
<gene>
    <name evidence="2" type="ORF">FSP39_024046</name>
</gene>
<evidence type="ECO:0000313" key="3">
    <source>
        <dbReference type="Proteomes" id="UP001186944"/>
    </source>
</evidence>
<sequence>MHEGKFRQELEFFEDNQVCPVSKTIDGLPDELLARIFKYLHPIYDRLPLAGLVCRKWRQVLHDNGSLWRKIYVDPLPYQHGHFGVLVTVLRVYGYHIQQLSWRQSSPVYQNIFALIPNLKNLRCLRLPILWTRAVINSVSSLTQLERVQINGGYALSDEDLLMVAQSFPLLKEVSLNACWRVTARGLDVFISLLKQIEIVKLKINSGLRLNDPHSANAIVRGCEMVQMIASKCLSGPQFVKTLCLHYIPLEMEQLWSAIKYLPNLKKLSISNCEELHGIRLLSDSLQTLCLFNIWNALFISIDSSSLRNLTIDHGLDSLEHLEVDAPNLRRSVIDGNNVLMTIRIKSNRLLYLEISNCENVDMATLRNTLRNSPNLISLRIGCISPDSLTLDEYVIPNIQELCLLGDFACETIHIRSPTLRLIHAEAENDLVTLNHLYVTANHLCKVALIGMPALRTLTIQCVSVDAIEMNLCSDDQLNLESCVIHALNAIGFLRLFDCKVNLFSLSTPLAQTVVLYRCQMSDYALRMALMGCHNISHLNLEKCKQFRTLVLETPLMKFLNIFGCSDVRSLDLADCPKLLALNMGQCCNVKIVYHGKERSLEELCQYMQLVPPKALVRWSHDYPPQPYMCS</sequence>
<accession>A0AA89BSM5</accession>
<dbReference type="SUPFAM" id="SSF52047">
    <property type="entry name" value="RNI-like"/>
    <property type="match status" value="2"/>
</dbReference>
<evidence type="ECO:0000313" key="2">
    <source>
        <dbReference type="EMBL" id="KAK3094089.1"/>
    </source>
</evidence>
<dbReference type="PROSITE" id="PS50181">
    <property type="entry name" value="FBOX"/>
    <property type="match status" value="1"/>
</dbReference>
<dbReference type="SUPFAM" id="SSF81383">
    <property type="entry name" value="F-box domain"/>
    <property type="match status" value="1"/>
</dbReference>
<dbReference type="PANTHER" id="PTHR13318">
    <property type="entry name" value="PARTNER OF PAIRED, ISOFORM B-RELATED"/>
    <property type="match status" value="1"/>
</dbReference>
<organism evidence="2 3">
    <name type="scientific">Pinctada imbricata</name>
    <name type="common">Atlantic pearl-oyster</name>
    <name type="synonym">Pinctada martensii</name>
    <dbReference type="NCBI Taxonomy" id="66713"/>
    <lineage>
        <taxon>Eukaryota</taxon>
        <taxon>Metazoa</taxon>
        <taxon>Spiralia</taxon>
        <taxon>Lophotrochozoa</taxon>
        <taxon>Mollusca</taxon>
        <taxon>Bivalvia</taxon>
        <taxon>Autobranchia</taxon>
        <taxon>Pteriomorphia</taxon>
        <taxon>Pterioida</taxon>
        <taxon>Pterioidea</taxon>
        <taxon>Pteriidae</taxon>
        <taxon>Pinctada</taxon>
    </lineage>
</organism>
<proteinExistence type="predicted"/>
<dbReference type="InterPro" id="IPR032675">
    <property type="entry name" value="LRR_dom_sf"/>
</dbReference>
<evidence type="ECO:0000259" key="1">
    <source>
        <dbReference type="PROSITE" id="PS50181"/>
    </source>
</evidence>
<dbReference type="GO" id="GO:0031146">
    <property type="term" value="P:SCF-dependent proteasomal ubiquitin-dependent protein catabolic process"/>
    <property type="evidence" value="ECO:0007669"/>
    <property type="project" value="TreeGrafter"/>
</dbReference>
<reference evidence="2" key="1">
    <citation type="submission" date="2019-08" db="EMBL/GenBank/DDBJ databases">
        <title>The improved chromosome-level genome for the pearl oyster Pinctada fucata martensii using PacBio sequencing and Hi-C.</title>
        <authorList>
            <person name="Zheng Z."/>
        </authorList>
    </citation>
    <scope>NUCLEOTIDE SEQUENCE</scope>
    <source>
        <strain evidence="2">ZZ-2019</strain>
        <tissue evidence="2">Adductor muscle</tissue>
    </source>
</reference>
<feature type="domain" description="F-box" evidence="1">
    <location>
        <begin position="22"/>
        <end position="71"/>
    </location>
</feature>
<dbReference type="GO" id="GO:0019005">
    <property type="term" value="C:SCF ubiquitin ligase complex"/>
    <property type="evidence" value="ECO:0007669"/>
    <property type="project" value="TreeGrafter"/>
</dbReference>
<dbReference type="Proteomes" id="UP001186944">
    <property type="component" value="Unassembled WGS sequence"/>
</dbReference>
<dbReference type="InterPro" id="IPR001810">
    <property type="entry name" value="F-box_dom"/>
</dbReference>
<keyword evidence="3" id="KW-1185">Reference proteome</keyword>